<feature type="region of interest" description="Disordered" evidence="1">
    <location>
        <begin position="150"/>
        <end position="271"/>
    </location>
</feature>
<comment type="caution">
    <text evidence="2">The sequence shown here is derived from an EMBL/GenBank/DDBJ whole genome shotgun (WGS) entry which is preliminary data.</text>
</comment>
<proteinExistence type="predicted"/>
<evidence type="ECO:0000313" key="2">
    <source>
        <dbReference type="EMBL" id="KAF4378662.1"/>
    </source>
</evidence>
<accession>A0A7J6G789</accession>
<dbReference type="EMBL" id="JAATIQ010000132">
    <property type="protein sequence ID" value="KAF4378662.1"/>
    <property type="molecule type" value="Genomic_DNA"/>
</dbReference>
<name>A0A7J6G789_CANSA</name>
<evidence type="ECO:0000313" key="3">
    <source>
        <dbReference type="Proteomes" id="UP000583929"/>
    </source>
</evidence>
<gene>
    <name evidence="2" type="ORF">G4B88_021436</name>
</gene>
<organism evidence="2 3">
    <name type="scientific">Cannabis sativa</name>
    <name type="common">Hemp</name>
    <name type="synonym">Marijuana</name>
    <dbReference type="NCBI Taxonomy" id="3483"/>
    <lineage>
        <taxon>Eukaryota</taxon>
        <taxon>Viridiplantae</taxon>
        <taxon>Streptophyta</taxon>
        <taxon>Embryophyta</taxon>
        <taxon>Tracheophyta</taxon>
        <taxon>Spermatophyta</taxon>
        <taxon>Magnoliopsida</taxon>
        <taxon>eudicotyledons</taxon>
        <taxon>Gunneridae</taxon>
        <taxon>Pentapetalae</taxon>
        <taxon>rosids</taxon>
        <taxon>fabids</taxon>
        <taxon>Rosales</taxon>
        <taxon>Cannabaceae</taxon>
        <taxon>Cannabis</taxon>
    </lineage>
</organism>
<evidence type="ECO:0000256" key="1">
    <source>
        <dbReference type="SAM" id="MobiDB-lite"/>
    </source>
</evidence>
<dbReference type="Proteomes" id="UP000583929">
    <property type="component" value="Unassembled WGS sequence"/>
</dbReference>
<dbReference type="AlphaFoldDB" id="A0A7J6G789"/>
<protein>
    <submittedName>
        <fullName evidence="2">Uncharacterized protein</fullName>
    </submittedName>
</protein>
<keyword evidence="3" id="KW-1185">Reference proteome</keyword>
<feature type="compositionally biased region" description="Basic and acidic residues" evidence="1">
    <location>
        <begin position="253"/>
        <end position="271"/>
    </location>
</feature>
<feature type="compositionally biased region" description="Basic and acidic residues" evidence="1">
    <location>
        <begin position="190"/>
        <end position="204"/>
    </location>
</feature>
<feature type="compositionally biased region" description="Polar residues" evidence="1">
    <location>
        <begin position="174"/>
        <end position="189"/>
    </location>
</feature>
<reference evidence="2 3" key="1">
    <citation type="journal article" date="2020" name="bioRxiv">
        <title>Sequence and annotation of 42 cannabis genomes reveals extensive copy number variation in cannabinoid synthesis and pathogen resistance genes.</title>
        <authorList>
            <person name="Mckernan K.J."/>
            <person name="Helbert Y."/>
            <person name="Kane L.T."/>
            <person name="Ebling H."/>
            <person name="Zhang L."/>
            <person name="Liu B."/>
            <person name="Eaton Z."/>
            <person name="Mclaughlin S."/>
            <person name="Kingan S."/>
            <person name="Baybayan P."/>
            <person name="Concepcion G."/>
            <person name="Jordan M."/>
            <person name="Riva A."/>
            <person name="Barbazuk W."/>
            <person name="Harkins T."/>
        </authorList>
    </citation>
    <scope>NUCLEOTIDE SEQUENCE [LARGE SCALE GENOMIC DNA]</scope>
    <source>
        <strain evidence="3">cv. Jamaican Lion 4</strain>
        <tissue evidence="2">Leaf</tissue>
    </source>
</reference>
<sequence length="271" mass="30969">MKLYRKRRKYQRLRSKVLNEENEEIPKWKGFRKFKVTPKLRVKFSSPTMTLKKFRDNYVQMMLCFAGRVMQFTNETVSAHRGGRMMLKVKLRPRYLNPESRSASLSRVSVWFWFKSQVPFLSFGSGSRLGCGSRSRPWFCVPSLVPSLGLSSGSGSAPQSRFGLGYSKLEPEQESPNQDPRTRLGPTNQDWDRNAGPDVDRDLDPDPNLDPHSGPELGLVPEPRPRSGPKPGHKPGHRLGPELKRTPRIRPKAIPEPRPKLEPRQGSEPRT</sequence>